<dbReference type="InterPro" id="IPR005758">
    <property type="entry name" value="UDP-N-AcMur_Ala_ligase_MurC"/>
</dbReference>
<evidence type="ECO:0000256" key="14">
    <source>
        <dbReference type="HAMAP-Rule" id="MF_00046"/>
    </source>
</evidence>
<evidence type="ECO:0000256" key="1">
    <source>
        <dbReference type="ARBA" id="ARBA00004496"/>
    </source>
</evidence>
<feature type="domain" description="Mur ligase central" evidence="17">
    <location>
        <begin position="112"/>
        <end position="296"/>
    </location>
</feature>
<dbReference type="InterPro" id="IPR018109">
    <property type="entry name" value="Folylpolyglutamate_synth_CS"/>
</dbReference>
<keyword evidence="10 14" id="KW-0573">Peptidoglycan synthesis</keyword>
<dbReference type="GO" id="GO:0009252">
    <property type="term" value="P:peptidoglycan biosynthetic process"/>
    <property type="evidence" value="ECO:0007669"/>
    <property type="project" value="UniProtKB-UniRule"/>
</dbReference>
<dbReference type="Gene3D" id="3.40.1190.10">
    <property type="entry name" value="Mur-like, catalytic domain"/>
    <property type="match status" value="1"/>
</dbReference>
<dbReference type="PROSITE" id="PS01011">
    <property type="entry name" value="FOLYLPOLYGLU_SYNT_1"/>
    <property type="match status" value="1"/>
</dbReference>
<dbReference type="GO" id="GO:0008763">
    <property type="term" value="F:UDP-N-acetylmuramate-L-alanine ligase activity"/>
    <property type="evidence" value="ECO:0007669"/>
    <property type="project" value="UniProtKB-UniRule"/>
</dbReference>
<dbReference type="InterPro" id="IPR000713">
    <property type="entry name" value="Mur_ligase_N"/>
</dbReference>
<evidence type="ECO:0000256" key="4">
    <source>
        <dbReference type="ARBA" id="ARBA00022490"/>
    </source>
</evidence>
<accession>A0A1F7U301</accession>
<evidence type="ECO:0000256" key="2">
    <source>
        <dbReference type="ARBA" id="ARBA00004752"/>
    </source>
</evidence>
<dbReference type="PANTHER" id="PTHR43445:SF3">
    <property type="entry name" value="UDP-N-ACETYLMURAMATE--L-ALANINE LIGASE"/>
    <property type="match status" value="1"/>
</dbReference>
<dbReference type="GO" id="GO:0005524">
    <property type="term" value="F:ATP binding"/>
    <property type="evidence" value="ECO:0007669"/>
    <property type="project" value="UniProtKB-UniRule"/>
</dbReference>
<keyword evidence="6 14" id="KW-0132">Cell division</keyword>
<dbReference type="GO" id="GO:0071555">
    <property type="term" value="P:cell wall organization"/>
    <property type="evidence" value="ECO:0007669"/>
    <property type="project" value="UniProtKB-KW"/>
</dbReference>
<dbReference type="InterPro" id="IPR036615">
    <property type="entry name" value="Mur_ligase_C_dom_sf"/>
</dbReference>
<comment type="function">
    <text evidence="14">Cell wall formation.</text>
</comment>
<evidence type="ECO:0000256" key="11">
    <source>
        <dbReference type="ARBA" id="ARBA00023306"/>
    </source>
</evidence>
<dbReference type="SUPFAM" id="SSF53244">
    <property type="entry name" value="MurD-like peptide ligases, peptide-binding domain"/>
    <property type="match status" value="1"/>
</dbReference>
<comment type="similarity">
    <text evidence="14">Belongs to the MurCDEF family.</text>
</comment>
<organism evidence="18 19">
    <name type="scientific">Candidatus Uhrbacteria bacterium RIFCSPHIGHO2_02_FULL_57_19</name>
    <dbReference type="NCBI Taxonomy" id="1802391"/>
    <lineage>
        <taxon>Bacteria</taxon>
        <taxon>Candidatus Uhriibacteriota</taxon>
    </lineage>
</organism>
<evidence type="ECO:0000256" key="6">
    <source>
        <dbReference type="ARBA" id="ARBA00022618"/>
    </source>
</evidence>
<gene>
    <name evidence="14" type="primary">murC</name>
    <name evidence="18" type="ORF">A3D72_03855</name>
</gene>
<dbReference type="HAMAP" id="MF_00046">
    <property type="entry name" value="MurC"/>
    <property type="match status" value="1"/>
</dbReference>
<dbReference type="SUPFAM" id="SSF53623">
    <property type="entry name" value="MurD-like peptide ligases, catalytic domain"/>
    <property type="match status" value="1"/>
</dbReference>
<evidence type="ECO:0000259" key="17">
    <source>
        <dbReference type="Pfam" id="PF08245"/>
    </source>
</evidence>
<evidence type="ECO:0000259" key="16">
    <source>
        <dbReference type="Pfam" id="PF02875"/>
    </source>
</evidence>
<evidence type="ECO:0000259" key="15">
    <source>
        <dbReference type="Pfam" id="PF01225"/>
    </source>
</evidence>
<dbReference type="Gene3D" id="3.90.190.20">
    <property type="entry name" value="Mur ligase, C-terminal domain"/>
    <property type="match status" value="1"/>
</dbReference>
<protein>
    <recommendedName>
        <fullName evidence="3 14">UDP-N-acetylmuramate--L-alanine ligase</fullName>
        <ecNumber evidence="3 14">6.3.2.8</ecNumber>
    </recommendedName>
    <alternativeName>
        <fullName evidence="14">UDP-N-acetylmuramoyl-L-alanine synthetase</fullName>
    </alternativeName>
</protein>
<keyword evidence="5 14" id="KW-0436">Ligase</keyword>
<evidence type="ECO:0000256" key="7">
    <source>
        <dbReference type="ARBA" id="ARBA00022741"/>
    </source>
</evidence>
<evidence type="ECO:0000256" key="5">
    <source>
        <dbReference type="ARBA" id="ARBA00022598"/>
    </source>
</evidence>
<evidence type="ECO:0000256" key="8">
    <source>
        <dbReference type="ARBA" id="ARBA00022840"/>
    </source>
</evidence>
<comment type="catalytic activity">
    <reaction evidence="13 14">
        <text>UDP-N-acetyl-alpha-D-muramate + L-alanine + ATP = UDP-N-acetyl-alpha-D-muramoyl-L-alanine + ADP + phosphate + H(+)</text>
        <dbReference type="Rhea" id="RHEA:23372"/>
        <dbReference type="ChEBI" id="CHEBI:15378"/>
        <dbReference type="ChEBI" id="CHEBI:30616"/>
        <dbReference type="ChEBI" id="CHEBI:43474"/>
        <dbReference type="ChEBI" id="CHEBI:57972"/>
        <dbReference type="ChEBI" id="CHEBI:70757"/>
        <dbReference type="ChEBI" id="CHEBI:83898"/>
        <dbReference type="ChEBI" id="CHEBI:456216"/>
        <dbReference type="EC" id="6.3.2.8"/>
    </reaction>
</comment>
<dbReference type="Proteomes" id="UP000176303">
    <property type="component" value="Unassembled WGS sequence"/>
</dbReference>
<reference evidence="18 19" key="1">
    <citation type="journal article" date="2016" name="Nat. Commun.">
        <title>Thousands of microbial genomes shed light on interconnected biogeochemical processes in an aquifer system.</title>
        <authorList>
            <person name="Anantharaman K."/>
            <person name="Brown C.T."/>
            <person name="Hug L.A."/>
            <person name="Sharon I."/>
            <person name="Castelle C.J."/>
            <person name="Probst A.J."/>
            <person name="Thomas B.C."/>
            <person name="Singh A."/>
            <person name="Wilkins M.J."/>
            <person name="Karaoz U."/>
            <person name="Brodie E.L."/>
            <person name="Williams K.H."/>
            <person name="Hubbard S.S."/>
            <person name="Banfield J.F."/>
        </authorList>
    </citation>
    <scope>NUCLEOTIDE SEQUENCE [LARGE SCALE GENOMIC DNA]</scope>
</reference>
<evidence type="ECO:0000256" key="13">
    <source>
        <dbReference type="ARBA" id="ARBA00047833"/>
    </source>
</evidence>
<dbReference type="PANTHER" id="PTHR43445">
    <property type="entry name" value="UDP-N-ACETYLMURAMATE--L-ALANINE LIGASE-RELATED"/>
    <property type="match status" value="1"/>
</dbReference>
<dbReference type="GO" id="GO:0004326">
    <property type="term" value="F:tetrahydrofolylpolyglutamate synthase activity"/>
    <property type="evidence" value="ECO:0007669"/>
    <property type="project" value="InterPro"/>
</dbReference>
<dbReference type="Pfam" id="PF02875">
    <property type="entry name" value="Mur_ligase_C"/>
    <property type="match status" value="1"/>
</dbReference>
<proteinExistence type="inferred from homology"/>
<dbReference type="EMBL" id="MGDZ01000056">
    <property type="protein sequence ID" value="OGL72645.1"/>
    <property type="molecule type" value="Genomic_DNA"/>
</dbReference>
<evidence type="ECO:0000313" key="19">
    <source>
        <dbReference type="Proteomes" id="UP000176303"/>
    </source>
</evidence>
<keyword evidence="7 14" id="KW-0547">Nucleotide-binding</keyword>
<evidence type="ECO:0000256" key="10">
    <source>
        <dbReference type="ARBA" id="ARBA00022984"/>
    </source>
</evidence>
<evidence type="ECO:0000256" key="9">
    <source>
        <dbReference type="ARBA" id="ARBA00022960"/>
    </source>
</evidence>
<sequence>MNLGDRTSVHCIGIGGIGISAVAKLLAARGVKVFGSDETESEITRDAATAGISVLIGHRAENVSSEISAVIYSEAVPFDNPERVAARERGIPELAGAEVIGALTGEMRAIAVSGTNGKSTTTAILGLILEAAGWDPTVIVGSKVKSFPLGNVRVGKSDWLVLEADEYRAKFLNYSPEAIVVTNIEEDHLDFYHGIRDITEAFQKFVSRARPGGLVCLNADDAASNDISCDAGSGCRLATFGMETPADYLARNLRVEQGSQRFDILRTSGHEERLGEYTLRIPGRFNVMNALAAASCALELGIGPEIIRGVLEKFPGIWRRFEVVGEREGATIVSDYGHHPTAIRGTLSAAREFYPGRRIVLVFQPHHHRRTRALFDQFAESFKGADLTILADVYDVAGREEGDRVPTDELVAAAKKEGAAVLCGGSLDATRKVVEEQARPGDVVIIMGAGDIDTIARHLVS</sequence>
<dbReference type="UniPathway" id="UPA00219"/>
<evidence type="ECO:0000313" key="18">
    <source>
        <dbReference type="EMBL" id="OGL72645.1"/>
    </source>
</evidence>
<dbReference type="SUPFAM" id="SSF51984">
    <property type="entry name" value="MurCD N-terminal domain"/>
    <property type="match status" value="1"/>
</dbReference>
<dbReference type="InterPro" id="IPR013221">
    <property type="entry name" value="Mur_ligase_cen"/>
</dbReference>
<keyword evidence="4 14" id="KW-0963">Cytoplasm</keyword>
<dbReference type="Pfam" id="PF01225">
    <property type="entry name" value="Mur_ligase"/>
    <property type="match status" value="1"/>
</dbReference>
<dbReference type="NCBIfam" id="TIGR01082">
    <property type="entry name" value="murC"/>
    <property type="match status" value="1"/>
</dbReference>
<dbReference type="GO" id="GO:0008360">
    <property type="term" value="P:regulation of cell shape"/>
    <property type="evidence" value="ECO:0007669"/>
    <property type="project" value="UniProtKB-KW"/>
</dbReference>
<dbReference type="EC" id="6.3.2.8" evidence="3 14"/>
<feature type="domain" description="Mur ligase N-terminal catalytic" evidence="15">
    <location>
        <begin position="9"/>
        <end position="104"/>
    </location>
</feature>
<dbReference type="GO" id="GO:0051301">
    <property type="term" value="P:cell division"/>
    <property type="evidence" value="ECO:0007669"/>
    <property type="project" value="UniProtKB-KW"/>
</dbReference>
<feature type="binding site" evidence="14">
    <location>
        <begin position="114"/>
        <end position="120"/>
    </location>
    <ligand>
        <name>ATP</name>
        <dbReference type="ChEBI" id="CHEBI:30616"/>
    </ligand>
</feature>
<keyword evidence="11 14" id="KW-0131">Cell cycle</keyword>
<keyword evidence="8 14" id="KW-0067">ATP-binding</keyword>
<keyword evidence="9 14" id="KW-0133">Cell shape</keyword>
<keyword evidence="12 14" id="KW-0961">Cell wall biogenesis/degradation</keyword>
<feature type="domain" description="Mur ligase C-terminal" evidence="16">
    <location>
        <begin position="319"/>
        <end position="450"/>
    </location>
</feature>
<evidence type="ECO:0000256" key="3">
    <source>
        <dbReference type="ARBA" id="ARBA00012211"/>
    </source>
</evidence>
<dbReference type="InterPro" id="IPR004101">
    <property type="entry name" value="Mur_ligase_C"/>
</dbReference>
<name>A0A1F7U301_9BACT</name>
<dbReference type="STRING" id="1802391.A3D72_03855"/>
<dbReference type="GO" id="GO:0005737">
    <property type="term" value="C:cytoplasm"/>
    <property type="evidence" value="ECO:0007669"/>
    <property type="project" value="UniProtKB-SubCell"/>
</dbReference>
<comment type="subcellular location">
    <subcellularLocation>
        <location evidence="1 14">Cytoplasm</location>
    </subcellularLocation>
</comment>
<dbReference type="AlphaFoldDB" id="A0A1F7U301"/>
<dbReference type="Pfam" id="PF08245">
    <property type="entry name" value="Mur_ligase_M"/>
    <property type="match status" value="1"/>
</dbReference>
<dbReference type="Gene3D" id="3.40.50.720">
    <property type="entry name" value="NAD(P)-binding Rossmann-like Domain"/>
    <property type="match status" value="1"/>
</dbReference>
<comment type="pathway">
    <text evidence="2 14">Cell wall biogenesis; peptidoglycan biosynthesis.</text>
</comment>
<dbReference type="InterPro" id="IPR050061">
    <property type="entry name" value="MurCDEF_pg_biosynth"/>
</dbReference>
<comment type="caution">
    <text evidence="18">The sequence shown here is derived from an EMBL/GenBank/DDBJ whole genome shotgun (WGS) entry which is preliminary data.</text>
</comment>
<dbReference type="InterPro" id="IPR036565">
    <property type="entry name" value="Mur-like_cat_sf"/>
</dbReference>
<evidence type="ECO:0000256" key="12">
    <source>
        <dbReference type="ARBA" id="ARBA00023316"/>
    </source>
</evidence>